<dbReference type="PANTHER" id="PTHR11850">
    <property type="entry name" value="HOMEOBOX PROTEIN TRANSCRIPTION FACTORS"/>
    <property type="match status" value="1"/>
</dbReference>
<dbReference type="SUPFAM" id="SSF46689">
    <property type="entry name" value="Homeodomain-like"/>
    <property type="match status" value="1"/>
</dbReference>
<feature type="DNA-binding region" description="Homeobox" evidence="8">
    <location>
        <begin position="529"/>
        <end position="591"/>
    </location>
</feature>
<feature type="region of interest" description="Disordered" evidence="9">
    <location>
        <begin position="156"/>
        <end position="221"/>
    </location>
</feature>
<dbReference type="GO" id="GO:0048663">
    <property type="term" value="P:neuron fate commitment"/>
    <property type="evidence" value="ECO:0007669"/>
    <property type="project" value="UniProtKB-ARBA"/>
</dbReference>
<feature type="compositionally biased region" description="Low complexity" evidence="9">
    <location>
        <begin position="163"/>
        <end position="189"/>
    </location>
</feature>
<evidence type="ECO:0000256" key="8">
    <source>
        <dbReference type="PROSITE-ProRule" id="PRU00108"/>
    </source>
</evidence>
<protein>
    <recommendedName>
        <fullName evidence="6">Homeobox protein unc-62</fullName>
    </recommendedName>
    <alternativeName>
        <fullName evidence="7">Uncoordinated protein 62</fullName>
    </alternativeName>
</protein>
<dbReference type="WBParaSite" id="PTRK_0001375800.1">
    <property type="protein sequence ID" value="PTRK_0001375800.1"/>
    <property type="gene ID" value="PTRK_0001375800"/>
</dbReference>
<dbReference type="GO" id="GO:0005634">
    <property type="term" value="C:nucleus"/>
    <property type="evidence" value="ECO:0007669"/>
    <property type="project" value="UniProtKB-SubCell"/>
</dbReference>
<feature type="region of interest" description="Disordered" evidence="9">
    <location>
        <begin position="349"/>
        <end position="418"/>
    </location>
</feature>
<comment type="subcellular location">
    <subcellularLocation>
        <location evidence="1 8">Nucleus</location>
    </subcellularLocation>
</comment>
<organism evidence="11 12">
    <name type="scientific">Parastrongyloides trichosuri</name>
    <name type="common">Possum-specific nematode worm</name>
    <dbReference type="NCBI Taxonomy" id="131310"/>
    <lineage>
        <taxon>Eukaryota</taxon>
        <taxon>Metazoa</taxon>
        <taxon>Ecdysozoa</taxon>
        <taxon>Nematoda</taxon>
        <taxon>Chromadorea</taxon>
        <taxon>Rhabditida</taxon>
        <taxon>Tylenchina</taxon>
        <taxon>Panagrolaimomorpha</taxon>
        <taxon>Strongyloidoidea</taxon>
        <taxon>Strongyloididae</taxon>
        <taxon>Parastrongyloides</taxon>
    </lineage>
</organism>
<feature type="compositionally biased region" description="Low complexity" evidence="9">
    <location>
        <begin position="471"/>
        <end position="483"/>
    </location>
</feature>
<dbReference type="InterPro" id="IPR008422">
    <property type="entry name" value="KN_HD"/>
</dbReference>
<dbReference type="CDD" id="cd00086">
    <property type="entry name" value="homeodomain"/>
    <property type="match status" value="1"/>
</dbReference>
<evidence type="ECO:0000256" key="2">
    <source>
        <dbReference type="ARBA" id="ARBA00009661"/>
    </source>
</evidence>
<feature type="region of interest" description="Disordered" evidence="9">
    <location>
        <begin position="441"/>
        <end position="532"/>
    </location>
</feature>
<feature type="compositionally biased region" description="Polar residues" evidence="9">
    <location>
        <begin position="615"/>
        <end position="643"/>
    </location>
</feature>
<dbReference type="PROSITE" id="PS50071">
    <property type="entry name" value="HOMEOBOX_2"/>
    <property type="match status" value="1"/>
</dbReference>
<evidence type="ECO:0000256" key="6">
    <source>
        <dbReference type="ARBA" id="ARBA00072562"/>
    </source>
</evidence>
<dbReference type="Pfam" id="PF16493">
    <property type="entry name" value="Meis_PKNOX_N"/>
    <property type="match status" value="1"/>
</dbReference>
<name>A0A0N4ZY85_PARTI</name>
<keyword evidence="5 8" id="KW-0539">Nucleus</keyword>
<evidence type="ECO:0000256" key="7">
    <source>
        <dbReference type="ARBA" id="ARBA00083268"/>
    </source>
</evidence>
<evidence type="ECO:0000259" key="10">
    <source>
        <dbReference type="PROSITE" id="PS50071"/>
    </source>
</evidence>
<dbReference type="InterPro" id="IPR001356">
    <property type="entry name" value="HD"/>
</dbReference>
<dbReference type="InterPro" id="IPR009057">
    <property type="entry name" value="Homeodomain-like_sf"/>
</dbReference>
<feature type="compositionally biased region" description="Polar residues" evidence="9">
    <location>
        <begin position="190"/>
        <end position="205"/>
    </location>
</feature>
<evidence type="ECO:0000256" key="3">
    <source>
        <dbReference type="ARBA" id="ARBA00023125"/>
    </source>
</evidence>
<accession>A0A0N4ZY85</accession>
<reference evidence="12" key="1">
    <citation type="submission" date="2017-02" db="UniProtKB">
        <authorList>
            <consortium name="WormBaseParasite"/>
        </authorList>
    </citation>
    <scope>IDENTIFICATION</scope>
</reference>
<dbReference type="InterPro" id="IPR050224">
    <property type="entry name" value="TALE_homeobox"/>
</dbReference>
<dbReference type="Proteomes" id="UP000038045">
    <property type="component" value="Unplaced"/>
</dbReference>
<keyword evidence="4 8" id="KW-0371">Homeobox</keyword>
<keyword evidence="11" id="KW-1185">Reference proteome</keyword>
<evidence type="ECO:0000256" key="4">
    <source>
        <dbReference type="ARBA" id="ARBA00023155"/>
    </source>
</evidence>
<dbReference type="Pfam" id="PF05920">
    <property type="entry name" value="Homeobox_KN"/>
    <property type="match status" value="1"/>
</dbReference>
<dbReference type="AlphaFoldDB" id="A0A0N4ZY85"/>
<evidence type="ECO:0000313" key="11">
    <source>
        <dbReference type="Proteomes" id="UP000038045"/>
    </source>
</evidence>
<dbReference type="Gene3D" id="1.10.10.60">
    <property type="entry name" value="Homeodomain-like"/>
    <property type="match status" value="1"/>
</dbReference>
<feature type="compositionally biased region" description="Low complexity" evidence="9">
    <location>
        <begin position="384"/>
        <end position="406"/>
    </location>
</feature>
<feature type="domain" description="Homeobox" evidence="10">
    <location>
        <begin position="527"/>
        <end position="590"/>
    </location>
</feature>
<feature type="region of interest" description="Disordered" evidence="9">
    <location>
        <begin position="592"/>
        <end position="643"/>
    </location>
</feature>
<dbReference type="STRING" id="131310.A0A0N4ZY85"/>
<feature type="compositionally biased region" description="Low complexity" evidence="9">
    <location>
        <begin position="512"/>
        <end position="527"/>
    </location>
</feature>
<evidence type="ECO:0000256" key="9">
    <source>
        <dbReference type="SAM" id="MobiDB-lite"/>
    </source>
</evidence>
<dbReference type="GO" id="GO:0006355">
    <property type="term" value="P:regulation of DNA-templated transcription"/>
    <property type="evidence" value="ECO:0007669"/>
    <property type="project" value="InterPro"/>
</dbReference>
<evidence type="ECO:0000256" key="1">
    <source>
        <dbReference type="ARBA" id="ARBA00004123"/>
    </source>
</evidence>
<sequence>MTVENFLNCIQNSSTLQSSSQSTVNGLNSLDYSTWSHAAYFNPLFLSTATQSFICPSLQQENSFSSSTHLPEEAESLEASNKDGKDIYKVKKEVDEQRSLKDFTDKLIMPTDCDKKSKETNITMALESGCNNTKHDNSSIIVAVENCKSSIKGNQQYSADAGYPSSNSGPSSDMYGSSVSSVDPSSQQSHTNFFQNQMVPPSSVGTGIPYGNTGQQQGIMMPNNPLDEHMKRDKEAIYAHPLFPLLSCLFEKCELATCTPRDCMRDGSQTNDVCSSASFKDDLMEFSKMVQTNKPFYQPNPELDNLMLQAIQVLRFHLLELEKVHELCDNFCLRYVTCLKGKMPMDIVGDERSSSTQPSISPATTQSCSSPANIPTPLSHQPMSNNPNYYNPGSNTNNDSSTTNTSHEVPTSGTSGFHELSNQHVKQEHPLVLGGTSANISIQHAGGAPQPSSQNGNSPNSGILNNSNAQSGSSTISTTPSTTGNNEAPSETGDDGLSVCDSLNGDGRESVSSEGNGNSQTNGSNGNSKRKVPKVFSKEAITKFRAWLFQNLTHPYPSEEQKRQLANDTGLTILQVNNWFINARRRIVQPMIDQNNRAGRSPHVNVFKNRRRKSSGQSPGPSPDLVSNPSSNYSPENGQNPQLIPQMGLQTAYNTANGMFSTTPYTSTMPSFNPTFTSQVFMPNAMMNPYAMPQQAMSQNFIDPFQLNNGQASIHRE</sequence>
<dbReference type="GO" id="GO:0000987">
    <property type="term" value="F:cis-regulatory region sequence-specific DNA binding"/>
    <property type="evidence" value="ECO:0007669"/>
    <property type="project" value="UniProtKB-ARBA"/>
</dbReference>
<dbReference type="FunFam" id="1.10.10.60:FF:000004">
    <property type="entry name" value="Meis2 homeobox isoform 2c"/>
    <property type="match status" value="1"/>
</dbReference>
<feature type="compositionally biased region" description="Low complexity" evidence="9">
    <location>
        <begin position="449"/>
        <end position="462"/>
    </location>
</feature>
<dbReference type="SMART" id="SM00389">
    <property type="entry name" value="HOX"/>
    <property type="match status" value="1"/>
</dbReference>
<feature type="compositionally biased region" description="Polar residues" evidence="9">
    <location>
        <begin position="407"/>
        <end position="418"/>
    </location>
</feature>
<evidence type="ECO:0000256" key="5">
    <source>
        <dbReference type="ARBA" id="ARBA00023242"/>
    </source>
</evidence>
<evidence type="ECO:0000313" key="12">
    <source>
        <dbReference type="WBParaSite" id="PTRK_0001375800.1"/>
    </source>
</evidence>
<dbReference type="InterPro" id="IPR032453">
    <property type="entry name" value="PKNOX/Meis_N"/>
</dbReference>
<proteinExistence type="inferred from homology"/>
<keyword evidence="3 8" id="KW-0238">DNA-binding</keyword>
<comment type="similarity">
    <text evidence="2">Belongs to the TALE/MEIS homeobox family.</text>
</comment>
<feature type="compositionally biased region" description="Polar residues" evidence="9">
    <location>
        <begin position="354"/>
        <end position="383"/>
    </location>
</feature>